<accession>K1QUS5</accession>
<keyword evidence="2" id="KW-0472">Membrane</keyword>
<dbReference type="KEGG" id="crg:105326420"/>
<feature type="compositionally biased region" description="Polar residues" evidence="1">
    <location>
        <begin position="85"/>
        <end position="96"/>
    </location>
</feature>
<dbReference type="PROSITE" id="PS51257">
    <property type="entry name" value="PROKAR_LIPOPROTEIN"/>
    <property type="match status" value="1"/>
</dbReference>
<sequence length="115" mass="12920">MSSRWDWMLGIIFMVAISVIVIVATFACIVFCKCKKKLKQAKTVGIEPTATDDDTDVELRPVSPSDIGRGRKKTTPVTPLHTHRSSTITTPIGSSRQSNDHFFYSSRQAWMFEPD</sequence>
<gene>
    <name evidence="3" type="ORF">CGI_10024067</name>
</gene>
<reference evidence="4" key="2">
    <citation type="submission" date="2022-08" db="UniProtKB">
        <authorList>
            <consortium name="EnsemblMetazoa"/>
        </authorList>
    </citation>
    <scope>IDENTIFICATION</scope>
    <source>
        <strain evidence="4">05x7-T-G4-1.051#20</strain>
    </source>
</reference>
<evidence type="ECO:0000313" key="3">
    <source>
        <dbReference type="EMBL" id="EKC32690.1"/>
    </source>
</evidence>
<protein>
    <submittedName>
        <fullName evidence="3 4">Uncharacterized protein</fullName>
    </submittedName>
</protein>
<feature type="region of interest" description="Disordered" evidence="1">
    <location>
        <begin position="47"/>
        <end position="96"/>
    </location>
</feature>
<name>K1QUS5_MAGGI</name>
<organism evidence="3">
    <name type="scientific">Magallana gigas</name>
    <name type="common">Pacific oyster</name>
    <name type="synonym">Crassostrea gigas</name>
    <dbReference type="NCBI Taxonomy" id="29159"/>
    <lineage>
        <taxon>Eukaryota</taxon>
        <taxon>Metazoa</taxon>
        <taxon>Spiralia</taxon>
        <taxon>Lophotrochozoa</taxon>
        <taxon>Mollusca</taxon>
        <taxon>Bivalvia</taxon>
        <taxon>Autobranchia</taxon>
        <taxon>Pteriomorphia</taxon>
        <taxon>Ostreida</taxon>
        <taxon>Ostreoidea</taxon>
        <taxon>Ostreidae</taxon>
        <taxon>Magallana</taxon>
    </lineage>
</organism>
<keyword evidence="5" id="KW-1185">Reference proteome</keyword>
<keyword evidence="2" id="KW-0812">Transmembrane</keyword>
<evidence type="ECO:0000256" key="2">
    <source>
        <dbReference type="SAM" id="Phobius"/>
    </source>
</evidence>
<dbReference type="Proteomes" id="UP000005408">
    <property type="component" value="Unassembled WGS sequence"/>
</dbReference>
<evidence type="ECO:0000313" key="5">
    <source>
        <dbReference type="Proteomes" id="UP000005408"/>
    </source>
</evidence>
<dbReference type="AlphaFoldDB" id="K1QUS5"/>
<dbReference type="EMBL" id="JH816167">
    <property type="protein sequence ID" value="EKC32690.1"/>
    <property type="molecule type" value="Genomic_DNA"/>
</dbReference>
<proteinExistence type="predicted"/>
<dbReference type="OrthoDB" id="6123248at2759"/>
<dbReference type="OMA" id="NDHFFYS"/>
<evidence type="ECO:0000256" key="1">
    <source>
        <dbReference type="SAM" id="MobiDB-lite"/>
    </source>
</evidence>
<feature type="transmembrane region" description="Helical" evidence="2">
    <location>
        <begin position="6"/>
        <end position="32"/>
    </location>
</feature>
<evidence type="ECO:0000313" key="4">
    <source>
        <dbReference type="EnsemblMetazoa" id="G3889.1:cds"/>
    </source>
</evidence>
<dbReference type="HOGENOM" id="CLU_2111246_0_0_1"/>
<dbReference type="EnsemblMetazoa" id="G3889.1">
    <property type="protein sequence ID" value="G3889.1:cds"/>
    <property type="gene ID" value="G3889"/>
</dbReference>
<reference evidence="3" key="1">
    <citation type="journal article" date="2012" name="Nature">
        <title>The oyster genome reveals stress adaptation and complexity of shell formation.</title>
        <authorList>
            <person name="Zhang G."/>
            <person name="Fang X."/>
            <person name="Guo X."/>
            <person name="Li L."/>
            <person name="Luo R."/>
            <person name="Xu F."/>
            <person name="Yang P."/>
            <person name="Zhang L."/>
            <person name="Wang X."/>
            <person name="Qi H."/>
            <person name="Xiong Z."/>
            <person name="Que H."/>
            <person name="Xie Y."/>
            <person name="Holland P.W."/>
            <person name="Paps J."/>
            <person name="Zhu Y."/>
            <person name="Wu F."/>
            <person name="Chen Y."/>
            <person name="Wang J."/>
            <person name="Peng C."/>
            <person name="Meng J."/>
            <person name="Yang L."/>
            <person name="Liu J."/>
            <person name="Wen B."/>
            <person name="Zhang N."/>
            <person name="Huang Z."/>
            <person name="Zhu Q."/>
            <person name="Feng Y."/>
            <person name="Mount A."/>
            <person name="Hedgecock D."/>
            <person name="Xu Z."/>
            <person name="Liu Y."/>
            <person name="Domazet-Loso T."/>
            <person name="Du Y."/>
            <person name="Sun X."/>
            <person name="Zhang S."/>
            <person name="Liu B."/>
            <person name="Cheng P."/>
            <person name="Jiang X."/>
            <person name="Li J."/>
            <person name="Fan D."/>
            <person name="Wang W."/>
            <person name="Fu W."/>
            <person name="Wang T."/>
            <person name="Wang B."/>
            <person name="Zhang J."/>
            <person name="Peng Z."/>
            <person name="Li Y."/>
            <person name="Li N."/>
            <person name="Wang J."/>
            <person name="Chen M."/>
            <person name="He Y."/>
            <person name="Tan F."/>
            <person name="Song X."/>
            <person name="Zheng Q."/>
            <person name="Huang R."/>
            <person name="Yang H."/>
            <person name="Du X."/>
            <person name="Chen L."/>
            <person name="Yang M."/>
            <person name="Gaffney P.M."/>
            <person name="Wang S."/>
            <person name="Luo L."/>
            <person name="She Z."/>
            <person name="Ming Y."/>
            <person name="Huang W."/>
            <person name="Zhang S."/>
            <person name="Huang B."/>
            <person name="Zhang Y."/>
            <person name="Qu T."/>
            <person name="Ni P."/>
            <person name="Miao G."/>
            <person name="Wang J."/>
            <person name="Wang Q."/>
            <person name="Steinberg C.E."/>
            <person name="Wang H."/>
            <person name="Li N."/>
            <person name="Qian L."/>
            <person name="Zhang G."/>
            <person name="Li Y."/>
            <person name="Yang H."/>
            <person name="Liu X."/>
            <person name="Wang J."/>
            <person name="Yin Y."/>
            <person name="Wang J."/>
        </authorList>
    </citation>
    <scope>NUCLEOTIDE SEQUENCE [LARGE SCALE GENOMIC DNA]</scope>
    <source>
        <strain evidence="3">05x7-T-G4-1.051#20</strain>
    </source>
</reference>
<keyword evidence="2" id="KW-1133">Transmembrane helix</keyword>